<dbReference type="AlphaFoldDB" id="A0A6B0YVI1"/>
<keyword evidence="3 6" id="KW-0812">Transmembrane</keyword>
<feature type="transmembrane region" description="Helical" evidence="6">
    <location>
        <begin position="204"/>
        <end position="223"/>
    </location>
</feature>
<dbReference type="PANTHER" id="PTHR23519">
    <property type="entry name" value="AUTOPHAGY-RELATED PROTEIN 22"/>
    <property type="match status" value="1"/>
</dbReference>
<dbReference type="SUPFAM" id="SSF103473">
    <property type="entry name" value="MFS general substrate transporter"/>
    <property type="match status" value="1"/>
</dbReference>
<evidence type="ECO:0000256" key="4">
    <source>
        <dbReference type="ARBA" id="ARBA00022989"/>
    </source>
</evidence>
<evidence type="ECO:0000256" key="6">
    <source>
        <dbReference type="SAM" id="Phobius"/>
    </source>
</evidence>
<feature type="transmembrane region" description="Helical" evidence="6">
    <location>
        <begin position="423"/>
        <end position="442"/>
    </location>
</feature>
<feature type="transmembrane region" description="Helical" evidence="6">
    <location>
        <begin position="75"/>
        <end position="98"/>
    </location>
</feature>
<feature type="transmembrane region" description="Helical" evidence="6">
    <location>
        <begin position="110"/>
        <end position="132"/>
    </location>
</feature>
<gene>
    <name evidence="7" type="ORF">F4Y42_11305</name>
</gene>
<feature type="transmembrane region" description="Helical" evidence="6">
    <location>
        <begin position="301"/>
        <end position="321"/>
    </location>
</feature>
<feature type="transmembrane region" description="Helical" evidence="6">
    <location>
        <begin position="266"/>
        <end position="289"/>
    </location>
</feature>
<dbReference type="InterPro" id="IPR036259">
    <property type="entry name" value="MFS_trans_sf"/>
</dbReference>
<reference evidence="7" key="1">
    <citation type="submission" date="2019-09" db="EMBL/GenBank/DDBJ databases">
        <title>Characterisation of the sponge microbiome using genome-centric metagenomics.</title>
        <authorList>
            <person name="Engelberts J.P."/>
            <person name="Robbins S.J."/>
            <person name="De Goeij J.M."/>
            <person name="Aranda M."/>
            <person name="Bell S.C."/>
            <person name="Webster N.S."/>
        </authorList>
    </citation>
    <scope>NUCLEOTIDE SEQUENCE</scope>
    <source>
        <strain evidence="7">SB0664_bin_27</strain>
    </source>
</reference>
<keyword evidence="5 6" id="KW-0472">Membrane</keyword>
<comment type="subcellular location">
    <subcellularLocation>
        <location evidence="1">Endomembrane system</location>
        <topology evidence="1">Multi-pass membrane protein</topology>
    </subcellularLocation>
</comment>
<feature type="transmembrane region" description="Helical" evidence="6">
    <location>
        <begin position="170"/>
        <end position="192"/>
    </location>
</feature>
<name>A0A6B0YVI1_9CHLR</name>
<dbReference type="InterPro" id="IPR050495">
    <property type="entry name" value="ATG22/LtaA_families"/>
</dbReference>
<dbReference type="InterPro" id="IPR024671">
    <property type="entry name" value="Atg22-like"/>
</dbReference>
<protein>
    <submittedName>
        <fullName evidence="7">MFS transporter</fullName>
    </submittedName>
</protein>
<evidence type="ECO:0000313" key="7">
    <source>
        <dbReference type="EMBL" id="MXY94019.1"/>
    </source>
</evidence>
<dbReference type="GO" id="GO:0012505">
    <property type="term" value="C:endomembrane system"/>
    <property type="evidence" value="ECO:0007669"/>
    <property type="project" value="UniProtKB-SubCell"/>
</dbReference>
<dbReference type="EMBL" id="VXRG01000094">
    <property type="protein sequence ID" value="MXY94019.1"/>
    <property type="molecule type" value="Genomic_DNA"/>
</dbReference>
<accession>A0A6B0YVI1</accession>
<dbReference type="Pfam" id="PF11700">
    <property type="entry name" value="ATG22"/>
    <property type="match status" value="1"/>
</dbReference>
<evidence type="ECO:0000256" key="3">
    <source>
        <dbReference type="ARBA" id="ARBA00022692"/>
    </source>
</evidence>
<feature type="transmembrane region" description="Helical" evidence="6">
    <location>
        <begin position="333"/>
        <end position="350"/>
    </location>
</feature>
<evidence type="ECO:0000256" key="5">
    <source>
        <dbReference type="ARBA" id="ARBA00023136"/>
    </source>
</evidence>
<keyword evidence="4 6" id="KW-1133">Transmembrane helix</keyword>
<evidence type="ECO:0000256" key="2">
    <source>
        <dbReference type="ARBA" id="ARBA00022448"/>
    </source>
</evidence>
<sequence>MPQDLTADATPTPKSGPGNRREQIGWYFYDWANSAFGTTVATVFLGPYLSSLARAAAGPDELARFFGIPVAPDSFLPYCISFSVILQVLFLPILGAIADYSNLRKKLMQIFAVAGSVATMFMFFVTAGTWWLGGLLFIVANLSFGAAIVFYNAFLPDIAGPEDRDRVSSVGWALGYLGGGILLALNLVFYLVRGAIGVDTALAVRINLFSGGLWWFAWSFVTWKMLRSRGVTRALPAGETYLSAGLKQLWATGKEAAKYPHTIRFLIAYLLYNDGIQTVFAVAAVFAAAPLAQGGLAIEQGMLTQVILMMQFVAFAGALLFGKIAARIGAKKALIMGLIVWTVVVVYAYLGLKGESRFLEFWILGACIALVMGGTQAVSRGLFANMIPPGKEAEFFSIYEVSERGTSWLGPLAFGLVNQMTGSLRPAIVSIILFFVVGLVLLRRVDVRRAIAESGNRPPAAI</sequence>
<organism evidence="7">
    <name type="scientific">Caldilineaceae bacterium SB0664_bin_27</name>
    <dbReference type="NCBI Taxonomy" id="2605260"/>
    <lineage>
        <taxon>Bacteria</taxon>
        <taxon>Bacillati</taxon>
        <taxon>Chloroflexota</taxon>
        <taxon>Caldilineae</taxon>
        <taxon>Caldilineales</taxon>
        <taxon>Caldilineaceae</taxon>
    </lineage>
</organism>
<evidence type="ECO:0000256" key="1">
    <source>
        <dbReference type="ARBA" id="ARBA00004127"/>
    </source>
</evidence>
<proteinExistence type="predicted"/>
<dbReference type="PANTHER" id="PTHR23519:SF1">
    <property type="entry name" value="AUTOPHAGY-RELATED PROTEIN 22"/>
    <property type="match status" value="1"/>
</dbReference>
<keyword evidence="2" id="KW-0813">Transport</keyword>
<dbReference type="Gene3D" id="1.20.1250.20">
    <property type="entry name" value="MFS general substrate transporter like domains"/>
    <property type="match status" value="1"/>
</dbReference>
<comment type="caution">
    <text evidence="7">The sequence shown here is derived from an EMBL/GenBank/DDBJ whole genome shotgun (WGS) entry which is preliminary data.</text>
</comment>
<feature type="transmembrane region" description="Helical" evidence="6">
    <location>
        <begin position="138"/>
        <end position="158"/>
    </location>
</feature>